<dbReference type="FunCoup" id="Q23363">
    <property type="interactions" value="811"/>
</dbReference>
<evidence type="ECO:0000256" key="2">
    <source>
        <dbReference type="SAM" id="Phobius"/>
    </source>
</evidence>
<dbReference type="GeneID" id="191195"/>
<dbReference type="SMR" id="Q23363"/>
<dbReference type="PaxDb" id="6239-ZC513.3"/>
<dbReference type="WormBase" id="ZC513.3">
    <property type="protein sequence ID" value="CE07610"/>
    <property type="gene ID" value="WBGene00022628"/>
</dbReference>
<dbReference type="OMA" id="NYGKRML"/>
<evidence type="ECO:0000313" key="5">
    <source>
        <dbReference type="WormBase" id="ZC513.3"/>
    </source>
</evidence>
<dbReference type="GO" id="GO:0016301">
    <property type="term" value="F:kinase activity"/>
    <property type="evidence" value="ECO:0007669"/>
    <property type="project" value="UniProtKB-KW"/>
</dbReference>
<keyword evidence="3" id="KW-0418">Kinase</keyword>
<dbReference type="CTD" id="191195"/>
<keyword evidence="4" id="KW-1185">Reference proteome</keyword>
<dbReference type="Proteomes" id="UP000001940">
    <property type="component" value="Chromosome V"/>
</dbReference>
<feature type="region of interest" description="Disordered" evidence="1">
    <location>
        <begin position="1"/>
        <end position="31"/>
    </location>
</feature>
<evidence type="ECO:0000256" key="1">
    <source>
        <dbReference type="SAM" id="MobiDB-lite"/>
    </source>
</evidence>
<evidence type="ECO:0000313" key="4">
    <source>
        <dbReference type="Proteomes" id="UP000001940"/>
    </source>
</evidence>
<dbReference type="AlphaFoldDB" id="Q23363"/>
<dbReference type="HOGENOM" id="CLU_468720_0_0_1"/>
<dbReference type="InParanoid" id="Q23363"/>
<sequence>MKSKKQEKTKKSTESSTKSGNSKIKKVSDNAFKKLRVPNRLHRETFKTLMISKKQNTISADKKTAYEMRTLGGQHKGFLKIDLPSEIMNNQAHKVGMPDRYSTTLFAPPVPENKAQIHYLYNTYNFMDDLTKYDIYRRAAHFFMMIPTKKRVSDRVKLAGTAVCSVFDVKRRREKLRLRGRSRPDYSNYGKRMLESPRMLVAKFLKYGQPYFGQLITSHKEEANKMTKTLVENLKENLRTNTKETKGRILKFLRHNHDWMKDRMLCCRDPMFLKFNRNRLYTNVVKHHQSMPYRKRGDQDLFSEFNFLSPHLAFSVHFCRVIKKFRINMAKEDEVLQKHCKLKTLIRVRTSRYAHFPAISVVNYNSGNQLQLTIPRTPKRPPSIVTVSGYSSDSANSAGTDTPLDWELDWKLTDTVMEHQMTFTGDTSRCSVQRAAEKNFNRRKWREMTRRKQLLFKADSRFELQDTVPIFKQLTTMHPSLIYCKLRGMELNKLVRRQSSEKSDAPSVAQSATSYLFQQRITFLEKTLPSKNDTKIVLTPGWRTFAIREKSEKFPNVSRILRQKTSWVSKNCMSRSATVPRCDKLPMTVEVPHKKLLLVLILLLTLGLVIAAIAMISFL</sequence>
<keyword evidence="2" id="KW-1133">Transmembrane helix</keyword>
<dbReference type="eggNOG" id="ENOG502TFIK">
    <property type="taxonomic scope" value="Eukaryota"/>
</dbReference>
<keyword evidence="2" id="KW-0812">Transmembrane</keyword>
<protein>
    <submittedName>
        <fullName evidence="3">Protein kinase domain-containing protein</fullName>
    </submittedName>
</protein>
<dbReference type="RefSeq" id="NP_505073.1">
    <property type="nucleotide sequence ID" value="NM_072672.1"/>
</dbReference>
<dbReference type="STRING" id="6239.ZC513.3.1"/>
<keyword evidence="2" id="KW-0472">Membrane</keyword>
<proteinExistence type="predicted"/>
<dbReference type="KEGG" id="cel:CELE_ZC513.3"/>
<dbReference type="EMBL" id="BX284605">
    <property type="protein sequence ID" value="CCD64067.1"/>
    <property type="molecule type" value="Genomic_DNA"/>
</dbReference>
<organism evidence="3 4">
    <name type="scientific">Caenorhabditis elegans</name>
    <dbReference type="NCBI Taxonomy" id="6239"/>
    <lineage>
        <taxon>Eukaryota</taxon>
        <taxon>Metazoa</taxon>
        <taxon>Ecdysozoa</taxon>
        <taxon>Nematoda</taxon>
        <taxon>Chromadorea</taxon>
        <taxon>Rhabditida</taxon>
        <taxon>Rhabditina</taxon>
        <taxon>Rhabditomorpha</taxon>
        <taxon>Rhabditoidea</taxon>
        <taxon>Rhabditidae</taxon>
        <taxon>Peloderinae</taxon>
        <taxon>Caenorhabditis</taxon>
    </lineage>
</organism>
<gene>
    <name evidence="3" type="ORF">CELE_ZC513.3</name>
    <name evidence="3 5" type="ORF">ZC513.3</name>
</gene>
<dbReference type="UCSC" id="ZC513.3">
    <property type="organism name" value="c. elegans"/>
</dbReference>
<keyword evidence="3" id="KW-0808">Transferase</keyword>
<evidence type="ECO:0000313" key="3">
    <source>
        <dbReference type="EMBL" id="CCD64067.1"/>
    </source>
</evidence>
<dbReference type="OrthoDB" id="5798580at2759"/>
<dbReference type="Bgee" id="WBGene00022628">
    <property type="expression patterns" value="Expressed in material anatomical entity and 2 other cell types or tissues"/>
</dbReference>
<feature type="transmembrane region" description="Helical" evidence="2">
    <location>
        <begin position="596"/>
        <end position="618"/>
    </location>
</feature>
<feature type="compositionally biased region" description="Basic and acidic residues" evidence="1">
    <location>
        <begin position="1"/>
        <end position="13"/>
    </location>
</feature>
<dbReference type="AGR" id="WB:WBGene00022628"/>
<reference evidence="3 4" key="1">
    <citation type="journal article" date="1998" name="Science">
        <title>Genome sequence of the nematode C. elegans: a platform for investigating biology.</title>
        <authorList>
            <consortium name="The C. elegans sequencing consortium"/>
            <person name="Sulson J.E."/>
            <person name="Waterston R."/>
        </authorList>
    </citation>
    <scope>NUCLEOTIDE SEQUENCE [LARGE SCALE GENOMIC DNA]</scope>
    <source>
        <strain evidence="3 4">Bristol N2</strain>
    </source>
</reference>
<name>Q23363_CAEEL</name>
<accession>Q23363</accession>
<dbReference type="PIR" id="T28998">
    <property type="entry name" value="T28998"/>
</dbReference>